<dbReference type="STRING" id="142842.SAMN02745118_00054"/>
<reference evidence="13" key="1">
    <citation type="submission" date="2017-02" db="EMBL/GenBank/DDBJ databases">
        <authorList>
            <person name="Varghese N."/>
            <person name="Submissions S."/>
        </authorList>
    </citation>
    <scope>NUCLEOTIDE SEQUENCE [LARGE SCALE GENOMIC DNA]</scope>
    <source>
        <strain evidence="13">ATCC BAA-73</strain>
    </source>
</reference>
<protein>
    <recommendedName>
        <fullName evidence="2">biotin synthase</fullName>
        <ecNumber evidence="2">2.8.1.6</ecNumber>
    </recommendedName>
</protein>
<evidence type="ECO:0000256" key="9">
    <source>
        <dbReference type="ARBA" id="ARBA00023014"/>
    </source>
</evidence>
<evidence type="ECO:0000313" key="12">
    <source>
        <dbReference type="EMBL" id="SJZ30383.1"/>
    </source>
</evidence>
<name>A0A1T4JJT2_9FIRM</name>
<dbReference type="SFLD" id="SFLDG01098">
    <property type="entry name" value="Uncharacterised_Radical_SAM_Su"/>
    <property type="match status" value="1"/>
</dbReference>
<dbReference type="SFLD" id="SFLDS00029">
    <property type="entry name" value="Radical_SAM"/>
    <property type="match status" value="1"/>
</dbReference>
<keyword evidence="4" id="KW-0949">S-adenosyl-L-methionine</keyword>
<dbReference type="AlphaFoldDB" id="A0A1T4JJT2"/>
<evidence type="ECO:0000256" key="4">
    <source>
        <dbReference type="ARBA" id="ARBA00022691"/>
    </source>
</evidence>
<evidence type="ECO:0000313" key="13">
    <source>
        <dbReference type="Proteomes" id="UP000190625"/>
    </source>
</evidence>
<dbReference type="SMART" id="SM00729">
    <property type="entry name" value="Elp3"/>
    <property type="match status" value="1"/>
</dbReference>
<dbReference type="GO" id="GO:0051539">
    <property type="term" value="F:4 iron, 4 sulfur cluster binding"/>
    <property type="evidence" value="ECO:0007669"/>
    <property type="project" value="UniProtKB-KW"/>
</dbReference>
<dbReference type="CDD" id="cd01335">
    <property type="entry name" value="Radical_SAM"/>
    <property type="match status" value="1"/>
</dbReference>
<dbReference type="InterPro" id="IPR007197">
    <property type="entry name" value="rSAM"/>
</dbReference>
<dbReference type="Pfam" id="PF04055">
    <property type="entry name" value="Radical_SAM"/>
    <property type="match status" value="1"/>
</dbReference>
<dbReference type="Proteomes" id="UP000190625">
    <property type="component" value="Unassembled WGS sequence"/>
</dbReference>
<evidence type="ECO:0000259" key="11">
    <source>
        <dbReference type="PROSITE" id="PS51918"/>
    </source>
</evidence>
<feature type="domain" description="Radical SAM core" evidence="11">
    <location>
        <begin position="20"/>
        <end position="242"/>
    </location>
</feature>
<evidence type="ECO:0000256" key="10">
    <source>
        <dbReference type="ARBA" id="ARBA00051157"/>
    </source>
</evidence>
<dbReference type="GO" id="GO:0046872">
    <property type="term" value="F:metal ion binding"/>
    <property type="evidence" value="ECO:0007669"/>
    <property type="project" value="UniProtKB-KW"/>
</dbReference>
<keyword evidence="6" id="KW-0479">Metal-binding</keyword>
<dbReference type="OrthoDB" id="5495221at2"/>
<dbReference type="SFLD" id="SFLDG01082">
    <property type="entry name" value="B12-binding_domain_containing"/>
    <property type="match status" value="1"/>
</dbReference>
<dbReference type="InterPro" id="IPR013785">
    <property type="entry name" value="Aldolase_TIM"/>
</dbReference>
<dbReference type="SUPFAM" id="SSF102114">
    <property type="entry name" value="Radical SAM enzymes"/>
    <property type="match status" value="1"/>
</dbReference>
<dbReference type="PANTHER" id="PTHR22976:SF2">
    <property type="entry name" value="BIOTIN SYNTHASE, MITOCHONDRIAL"/>
    <property type="match status" value="1"/>
</dbReference>
<evidence type="ECO:0000256" key="2">
    <source>
        <dbReference type="ARBA" id="ARBA00012236"/>
    </source>
</evidence>
<dbReference type="InterPro" id="IPR058240">
    <property type="entry name" value="rSAM_sf"/>
</dbReference>
<dbReference type="EMBL" id="FUWM01000003">
    <property type="protein sequence ID" value="SJZ30383.1"/>
    <property type="molecule type" value="Genomic_DNA"/>
</dbReference>
<dbReference type="RefSeq" id="WP_078808597.1">
    <property type="nucleotide sequence ID" value="NZ_FUWM01000003.1"/>
</dbReference>
<dbReference type="GO" id="GO:0009102">
    <property type="term" value="P:biotin biosynthetic process"/>
    <property type="evidence" value="ECO:0007669"/>
    <property type="project" value="UniProtKB-KW"/>
</dbReference>
<dbReference type="PANTHER" id="PTHR22976">
    <property type="entry name" value="BIOTIN SYNTHASE"/>
    <property type="match status" value="1"/>
</dbReference>
<sequence length="320" mass="35702">MIKLSAGTANVLGLKRLKTDAPPTTAYLMAGEGCKNSCGFCSQAITSDANKDNLSRIRWQEYEINNIVANLDQAAEDDKLKRTCIQVVNNKAVKELLPSLLEKMNSKVELPVCVSKNINSLDEINKLLDSGADKVNISLDVINPKEHTKIKGGTYQKKYNLLTAAAKRFPGKISTHIIIGLGESEKEVIELLLELKKLKVGIAIFAFTPLPGTKLVDHPRPEIDKYRRIQIANYLINKYGFKKNDFGFENNRLIRVEATDAKLLEILSTGEAFETVGCPDCNRPYYNEKPGGTIYNYPRKLRSKEIKEAIKESKLVTIDG</sequence>
<dbReference type="InterPro" id="IPR002684">
    <property type="entry name" value="Biotin_synth/BioAB"/>
</dbReference>
<accession>A0A1T4JJT2</accession>
<keyword evidence="3" id="KW-0004">4Fe-4S</keyword>
<keyword evidence="5" id="KW-0001">2Fe-2S</keyword>
<dbReference type="PROSITE" id="PS51918">
    <property type="entry name" value="RADICAL_SAM"/>
    <property type="match status" value="1"/>
</dbReference>
<keyword evidence="9" id="KW-0411">Iron-sulfur</keyword>
<evidence type="ECO:0000256" key="3">
    <source>
        <dbReference type="ARBA" id="ARBA00022485"/>
    </source>
</evidence>
<dbReference type="InterPro" id="IPR006638">
    <property type="entry name" value="Elp3/MiaA/NifB-like_rSAM"/>
</dbReference>
<dbReference type="GO" id="GO:0051537">
    <property type="term" value="F:2 iron, 2 sulfur cluster binding"/>
    <property type="evidence" value="ECO:0007669"/>
    <property type="project" value="UniProtKB-KW"/>
</dbReference>
<gene>
    <name evidence="12" type="ORF">SAMN02745118_00054</name>
</gene>
<keyword evidence="7" id="KW-0093">Biotin biosynthesis</keyword>
<evidence type="ECO:0000256" key="1">
    <source>
        <dbReference type="ARBA" id="ARBA00004942"/>
    </source>
</evidence>
<evidence type="ECO:0000256" key="8">
    <source>
        <dbReference type="ARBA" id="ARBA00023004"/>
    </source>
</evidence>
<dbReference type="GO" id="GO:0004076">
    <property type="term" value="F:biotin synthase activity"/>
    <property type="evidence" value="ECO:0007669"/>
    <property type="project" value="UniProtKB-EC"/>
</dbReference>
<keyword evidence="13" id="KW-1185">Reference proteome</keyword>
<evidence type="ECO:0000256" key="5">
    <source>
        <dbReference type="ARBA" id="ARBA00022714"/>
    </source>
</evidence>
<dbReference type="Gene3D" id="3.20.20.70">
    <property type="entry name" value="Aldolase class I"/>
    <property type="match status" value="1"/>
</dbReference>
<proteinExistence type="predicted"/>
<dbReference type="EC" id="2.8.1.6" evidence="2"/>
<comment type="catalytic activity">
    <reaction evidence="10">
        <text>(4R,5S)-dethiobiotin + (sulfur carrier)-SH + 2 reduced [2Fe-2S]-[ferredoxin] + 2 S-adenosyl-L-methionine = (sulfur carrier)-H + biotin + 2 5'-deoxyadenosine + 2 L-methionine + 2 oxidized [2Fe-2S]-[ferredoxin]</text>
        <dbReference type="Rhea" id="RHEA:22060"/>
        <dbReference type="Rhea" id="RHEA-COMP:10000"/>
        <dbReference type="Rhea" id="RHEA-COMP:10001"/>
        <dbReference type="Rhea" id="RHEA-COMP:14737"/>
        <dbReference type="Rhea" id="RHEA-COMP:14739"/>
        <dbReference type="ChEBI" id="CHEBI:17319"/>
        <dbReference type="ChEBI" id="CHEBI:29917"/>
        <dbReference type="ChEBI" id="CHEBI:33737"/>
        <dbReference type="ChEBI" id="CHEBI:33738"/>
        <dbReference type="ChEBI" id="CHEBI:57586"/>
        <dbReference type="ChEBI" id="CHEBI:57844"/>
        <dbReference type="ChEBI" id="CHEBI:59789"/>
        <dbReference type="ChEBI" id="CHEBI:64428"/>
        <dbReference type="ChEBI" id="CHEBI:149473"/>
        <dbReference type="EC" id="2.8.1.6"/>
    </reaction>
</comment>
<evidence type="ECO:0000256" key="6">
    <source>
        <dbReference type="ARBA" id="ARBA00022723"/>
    </source>
</evidence>
<evidence type="ECO:0000256" key="7">
    <source>
        <dbReference type="ARBA" id="ARBA00022756"/>
    </source>
</evidence>
<organism evidence="12 13">
    <name type="scientific">Selenihalanaerobacter shriftii</name>
    <dbReference type="NCBI Taxonomy" id="142842"/>
    <lineage>
        <taxon>Bacteria</taxon>
        <taxon>Bacillati</taxon>
        <taxon>Bacillota</taxon>
        <taxon>Clostridia</taxon>
        <taxon>Halanaerobiales</taxon>
        <taxon>Halobacteroidaceae</taxon>
        <taxon>Selenihalanaerobacter</taxon>
    </lineage>
</organism>
<comment type="pathway">
    <text evidence="1">Cofactor biosynthesis; biotin biosynthesis; biotin from 7,8-diaminononanoate: step 2/2.</text>
</comment>
<keyword evidence="8" id="KW-0408">Iron</keyword>